<dbReference type="PANTHER" id="PTHR43127">
    <property type="entry name" value="DEVELOPMENTALLY-REGULATED GTP-BINDING PROTEIN 2"/>
    <property type="match status" value="1"/>
</dbReference>
<dbReference type="GO" id="GO:0003924">
    <property type="term" value="F:GTPase activity"/>
    <property type="evidence" value="ECO:0007669"/>
    <property type="project" value="InterPro"/>
</dbReference>
<feature type="domain" description="TGS" evidence="4">
    <location>
        <begin position="289"/>
        <end position="365"/>
    </location>
</feature>
<evidence type="ECO:0000259" key="4">
    <source>
        <dbReference type="PROSITE" id="PS51880"/>
    </source>
</evidence>
<dbReference type="Pfam" id="PF16897">
    <property type="entry name" value="MMR_HSR1_Xtn"/>
    <property type="match status" value="1"/>
</dbReference>
<evidence type="ECO:0000256" key="1">
    <source>
        <dbReference type="ARBA" id="ARBA00022741"/>
    </source>
</evidence>
<protein>
    <submittedName>
        <fullName evidence="5">Developmentally-regulated GTP-binding protein 1</fullName>
    </submittedName>
</protein>
<comment type="caution">
    <text evidence="5">The sequence shown here is derived from an EMBL/GenBank/DDBJ whole genome shotgun (WGS) entry which is preliminary data.</text>
</comment>
<evidence type="ECO:0000259" key="3">
    <source>
        <dbReference type="PROSITE" id="PS51710"/>
    </source>
</evidence>
<dbReference type="CDD" id="cd01896">
    <property type="entry name" value="DRG"/>
    <property type="match status" value="1"/>
</dbReference>
<dbReference type="PROSITE" id="PS00905">
    <property type="entry name" value="GTP1_OBG"/>
    <property type="match status" value="1"/>
</dbReference>
<evidence type="ECO:0000313" key="6">
    <source>
        <dbReference type="Proteomes" id="UP001174909"/>
    </source>
</evidence>
<dbReference type="InterPro" id="IPR006073">
    <property type="entry name" value="GTP-bd"/>
</dbReference>
<dbReference type="InterPro" id="IPR005225">
    <property type="entry name" value="Small_GTP-bd"/>
</dbReference>
<dbReference type="Proteomes" id="UP001174909">
    <property type="component" value="Unassembled WGS sequence"/>
</dbReference>
<dbReference type="PROSITE" id="PS51710">
    <property type="entry name" value="G_OBG"/>
    <property type="match status" value="1"/>
</dbReference>
<reference evidence="5" key="1">
    <citation type="submission" date="2023-03" db="EMBL/GenBank/DDBJ databases">
        <authorList>
            <person name="Steffen K."/>
            <person name="Cardenas P."/>
        </authorList>
    </citation>
    <scope>NUCLEOTIDE SEQUENCE</scope>
</reference>
<dbReference type="AlphaFoldDB" id="A0AA35SGB3"/>
<feature type="domain" description="OBG-type G" evidence="3">
    <location>
        <begin position="64"/>
        <end position="289"/>
    </location>
</feature>
<evidence type="ECO:0000256" key="2">
    <source>
        <dbReference type="ARBA" id="ARBA00023134"/>
    </source>
</evidence>
<dbReference type="InterPro" id="IPR004095">
    <property type="entry name" value="TGS"/>
</dbReference>
<dbReference type="Pfam" id="PF02824">
    <property type="entry name" value="TGS"/>
    <property type="match status" value="1"/>
</dbReference>
<keyword evidence="2" id="KW-0342">GTP-binding</keyword>
<dbReference type="PRINTS" id="PR00326">
    <property type="entry name" value="GTP1OBG"/>
</dbReference>
<dbReference type="EMBL" id="CASHTH010002416">
    <property type="protein sequence ID" value="CAI8029565.1"/>
    <property type="molecule type" value="Genomic_DNA"/>
</dbReference>
<dbReference type="SUPFAM" id="SSF81271">
    <property type="entry name" value="TGS-like"/>
    <property type="match status" value="1"/>
</dbReference>
<dbReference type="InterPro" id="IPR006074">
    <property type="entry name" value="GTP1-OBG_CS"/>
</dbReference>
<dbReference type="Pfam" id="PF01926">
    <property type="entry name" value="MMR_HSR1"/>
    <property type="match status" value="1"/>
</dbReference>
<dbReference type="InterPro" id="IPR012676">
    <property type="entry name" value="TGS-like"/>
</dbReference>
<dbReference type="FunFam" id="3.10.20.30:FF:000003">
    <property type="entry name" value="Developmentally-regulated GTP-binding protein 1"/>
    <property type="match status" value="1"/>
</dbReference>
<sequence length="367" mass="41008">MPTILEQIADIEAEMARTQRNKATERHFGVLKAKLAKLRRELITPKGGSSGPGEGFDVAKTGDARIGFVGFPSVGKSTLLTNLAGVYSEVASYEFTTLTTVPGVVRYKGARIQLLDLPGIIEGAKDGKGRGRQVIAVARTCSLIFIILDVLKPLEHKRIIERELEGFGIRLNKRPPNISFKKKEKGGINMTTPAVQSRLDLEMVRSILAEYRIHNADITLRCDATADDIIDVVEGNRIYIPAIYLLNKIDQISIEELDIIYKIPHAVPISAHHKWNFDDLLEKMWSYLCLIRIYTKPKGQLPDYSAPVVLQDGHSGVEDFCNTLHKSIMKEFKHAVVWGSSVKHQPQKVGKDHILQDEDVVQVVKKI</sequence>
<dbReference type="GO" id="GO:0005525">
    <property type="term" value="F:GTP binding"/>
    <property type="evidence" value="ECO:0007669"/>
    <property type="project" value="UniProtKB-KW"/>
</dbReference>
<evidence type="ECO:0000313" key="5">
    <source>
        <dbReference type="EMBL" id="CAI8029565.1"/>
    </source>
</evidence>
<organism evidence="5 6">
    <name type="scientific">Geodia barretti</name>
    <name type="common">Barrett's horny sponge</name>
    <dbReference type="NCBI Taxonomy" id="519541"/>
    <lineage>
        <taxon>Eukaryota</taxon>
        <taxon>Metazoa</taxon>
        <taxon>Porifera</taxon>
        <taxon>Demospongiae</taxon>
        <taxon>Heteroscleromorpha</taxon>
        <taxon>Tetractinellida</taxon>
        <taxon>Astrophorina</taxon>
        <taxon>Geodiidae</taxon>
        <taxon>Geodia</taxon>
    </lineage>
</organism>
<dbReference type="InterPro" id="IPR031167">
    <property type="entry name" value="G_OBG"/>
</dbReference>
<dbReference type="InterPro" id="IPR012675">
    <property type="entry name" value="Beta-grasp_dom_sf"/>
</dbReference>
<dbReference type="InterPro" id="IPR027417">
    <property type="entry name" value="P-loop_NTPase"/>
</dbReference>
<dbReference type="Gene3D" id="6.10.140.1070">
    <property type="match status" value="2"/>
</dbReference>
<proteinExistence type="predicted"/>
<dbReference type="SUPFAM" id="SSF52540">
    <property type="entry name" value="P-loop containing nucleoside triphosphate hydrolases"/>
    <property type="match status" value="1"/>
</dbReference>
<dbReference type="PROSITE" id="PS51880">
    <property type="entry name" value="TGS"/>
    <property type="match status" value="1"/>
</dbReference>
<keyword evidence="1" id="KW-0547">Nucleotide-binding</keyword>
<dbReference type="CDD" id="cd17230">
    <property type="entry name" value="TGS_DRG1"/>
    <property type="match status" value="1"/>
</dbReference>
<dbReference type="FunFam" id="3.40.50.300:FF:000740">
    <property type="entry name" value="Putative GTP-binding protein 1"/>
    <property type="match status" value="1"/>
</dbReference>
<accession>A0AA35SGB3</accession>
<gene>
    <name evidence="5" type="ORF">GBAR_LOCUS16788</name>
</gene>
<dbReference type="NCBIfam" id="TIGR00231">
    <property type="entry name" value="small_GTP"/>
    <property type="match status" value="1"/>
</dbReference>
<dbReference type="Gene3D" id="3.10.20.30">
    <property type="match status" value="1"/>
</dbReference>
<dbReference type="InterPro" id="IPR045001">
    <property type="entry name" value="DRG"/>
</dbReference>
<dbReference type="InterPro" id="IPR031662">
    <property type="entry name" value="GTP-binding_2"/>
</dbReference>
<keyword evidence="6" id="KW-1185">Reference proteome</keyword>
<name>A0AA35SGB3_GEOBA</name>